<protein>
    <submittedName>
        <fullName evidence="1">Uncharacterized protein</fullName>
    </submittedName>
</protein>
<accession>A0A6M3ID32</accession>
<sequence length="70" mass="8219">MRENVFKNCTEIPKYGTFGYAALWVMQYLEIPIPADGILYICKTHLEETQQALMHGESQRLRLVDRMNNQ</sequence>
<dbReference type="EMBL" id="MT141153">
    <property type="protein sequence ID" value="QJA55346.1"/>
    <property type="molecule type" value="Genomic_DNA"/>
</dbReference>
<reference evidence="1" key="1">
    <citation type="submission" date="2020-03" db="EMBL/GenBank/DDBJ databases">
        <title>The deep terrestrial virosphere.</title>
        <authorList>
            <person name="Holmfeldt K."/>
            <person name="Nilsson E."/>
            <person name="Simone D."/>
            <person name="Lopez-Fernandez M."/>
            <person name="Wu X."/>
            <person name="de Brujin I."/>
            <person name="Lundin D."/>
            <person name="Andersson A."/>
            <person name="Bertilsson S."/>
            <person name="Dopson M."/>
        </authorList>
    </citation>
    <scope>NUCLEOTIDE SEQUENCE</scope>
    <source>
        <strain evidence="1">MM415B02061</strain>
    </source>
</reference>
<evidence type="ECO:0000313" key="1">
    <source>
        <dbReference type="EMBL" id="QJA55346.1"/>
    </source>
</evidence>
<gene>
    <name evidence="1" type="ORF">MM415B02061_0004</name>
</gene>
<name>A0A6M3ID32_9ZZZZ</name>
<dbReference type="AlphaFoldDB" id="A0A6M3ID32"/>
<organism evidence="1">
    <name type="scientific">viral metagenome</name>
    <dbReference type="NCBI Taxonomy" id="1070528"/>
    <lineage>
        <taxon>unclassified sequences</taxon>
        <taxon>metagenomes</taxon>
        <taxon>organismal metagenomes</taxon>
    </lineage>
</organism>
<proteinExistence type="predicted"/>